<dbReference type="InterPro" id="IPR011059">
    <property type="entry name" value="Metal-dep_hydrolase_composite"/>
</dbReference>
<dbReference type="Pfam" id="PF01979">
    <property type="entry name" value="Amidohydro_1"/>
    <property type="match status" value="1"/>
</dbReference>
<proteinExistence type="predicted"/>
<dbReference type="Gene3D" id="2.30.40.10">
    <property type="entry name" value="Urease, subunit C, domain 1"/>
    <property type="match status" value="1"/>
</dbReference>
<dbReference type="SUPFAM" id="SSF51338">
    <property type="entry name" value="Composite domain of metallo-dependent hydrolases"/>
    <property type="match status" value="1"/>
</dbReference>
<dbReference type="Gene3D" id="3.20.20.140">
    <property type="entry name" value="Metal-dependent hydrolases"/>
    <property type="match status" value="1"/>
</dbReference>
<dbReference type="InterPro" id="IPR006680">
    <property type="entry name" value="Amidohydro-rel"/>
</dbReference>
<organism evidence="3 4">
    <name type="scientific">Candidatus Wolfebacteria bacterium CG03_land_8_20_14_0_80_36_15</name>
    <dbReference type="NCBI Taxonomy" id="1975067"/>
    <lineage>
        <taxon>Bacteria</taxon>
        <taxon>Candidatus Wolfeibacteriota</taxon>
    </lineage>
</organism>
<evidence type="ECO:0000259" key="2">
    <source>
        <dbReference type="Pfam" id="PF01979"/>
    </source>
</evidence>
<accession>A0A2M7B7S6</accession>
<reference evidence="4" key="1">
    <citation type="submission" date="2017-09" db="EMBL/GenBank/DDBJ databases">
        <title>Depth-based differentiation of microbial function through sediment-hosted aquifers and enrichment of novel symbionts in the deep terrestrial subsurface.</title>
        <authorList>
            <person name="Probst A.J."/>
            <person name="Ladd B."/>
            <person name="Jarett J.K."/>
            <person name="Geller-Mcgrath D.E."/>
            <person name="Sieber C.M.K."/>
            <person name="Emerson J.B."/>
            <person name="Anantharaman K."/>
            <person name="Thomas B.C."/>
            <person name="Malmstrom R."/>
            <person name="Stieglmeier M."/>
            <person name="Klingl A."/>
            <person name="Woyke T."/>
            <person name="Ryan C.M."/>
            <person name="Banfield J.F."/>
        </authorList>
    </citation>
    <scope>NUCLEOTIDE SEQUENCE [LARGE SCALE GENOMIC DNA]</scope>
</reference>
<keyword evidence="1" id="KW-0378">Hydrolase</keyword>
<evidence type="ECO:0000313" key="4">
    <source>
        <dbReference type="Proteomes" id="UP000230131"/>
    </source>
</evidence>
<evidence type="ECO:0000256" key="1">
    <source>
        <dbReference type="ARBA" id="ARBA00022801"/>
    </source>
</evidence>
<evidence type="ECO:0000313" key="3">
    <source>
        <dbReference type="EMBL" id="PIU99129.1"/>
    </source>
</evidence>
<name>A0A2M7B7S6_9BACT</name>
<dbReference type="InterPro" id="IPR023100">
    <property type="entry name" value="D-aminoacylase_insert_dom_sf"/>
</dbReference>
<comment type="caution">
    <text evidence="3">The sequence shown here is derived from an EMBL/GenBank/DDBJ whole genome shotgun (WGS) entry which is preliminary data.</text>
</comment>
<dbReference type="InterPro" id="IPR032466">
    <property type="entry name" value="Metal_Hydrolase"/>
</dbReference>
<gene>
    <name evidence="3" type="ORF">COS59_01465</name>
</gene>
<protein>
    <recommendedName>
        <fullName evidence="2">Amidohydrolase-related domain-containing protein</fullName>
    </recommendedName>
</protein>
<dbReference type="SUPFAM" id="SSF51556">
    <property type="entry name" value="Metallo-dependent hydrolases"/>
    <property type="match status" value="1"/>
</dbReference>
<dbReference type="AlphaFoldDB" id="A0A2M7B7S6"/>
<dbReference type="EMBL" id="PEVH01000046">
    <property type="protein sequence ID" value="PIU99129.1"/>
    <property type="molecule type" value="Genomic_DNA"/>
</dbReference>
<dbReference type="Proteomes" id="UP000230131">
    <property type="component" value="Unassembled WGS sequence"/>
</dbReference>
<sequence length="501" mass="55798">MTLLIKNVYLIDGMGRAPAKADVLVKKDRIFAIGSFPYYQANQVIDGMGAYLAPGFIDINNDSDKYLTIFSNPSQKDLLLQGVTTIIGGQCGTSLAPLIYGSLGVIKNWSDINSINVNWGTVREFLNSLSRRVLGVNFGTLVGHSTIKRDLIGEDFRDLTKNEINVFKGILERALKEGAFGFSTGLSYQEGLGTSYEEIKSLLSVVSKYKALYATHLRDEKKGLLPSVNETINLANDLKIKTLISHFRPLIGYKKDYEQALKLISENLNVAEIYFDIYPFSTSTVAVSTFLPIWALRGGERNIKENLKNLAIREKIIGELPRFKGEEVLISYAPRHPYLVGKSLKEFSDNRNLEVRNGLLALMELTDFQAVVFYKNISILGVKEAMRHSQAVIASNSAAFADDFKVLKPDRALKTFPKFLEMAEKSLQGLLPIEEAVKKITYLPAKILGLKNRGLIRDGNFADLTIFKDGKINTVLVNGKIAVRNGEFQNVLGGRVLKREL</sequence>
<feature type="domain" description="Amidohydrolase-related" evidence="2">
    <location>
        <begin position="428"/>
        <end position="481"/>
    </location>
</feature>
<dbReference type="PANTHER" id="PTHR11113">
    <property type="entry name" value="N-ACETYLGLUCOSAMINE-6-PHOSPHATE DEACETYLASE"/>
    <property type="match status" value="1"/>
</dbReference>
<dbReference type="Gene3D" id="3.30.1490.130">
    <property type="entry name" value="D-aminoacylase. Domain 3"/>
    <property type="match status" value="1"/>
</dbReference>
<dbReference type="GO" id="GO:0016811">
    <property type="term" value="F:hydrolase activity, acting on carbon-nitrogen (but not peptide) bonds, in linear amides"/>
    <property type="evidence" value="ECO:0007669"/>
    <property type="project" value="InterPro"/>
</dbReference>